<feature type="binding site" evidence="9">
    <location>
        <position position="173"/>
    </location>
    <ligand>
        <name>a divalent metal cation</name>
        <dbReference type="ChEBI" id="CHEBI:60240"/>
        <label>1</label>
    </ligand>
</feature>
<comment type="cofactor">
    <cofactor evidence="9">
        <name>Zn(2+)</name>
        <dbReference type="ChEBI" id="CHEBI:29105"/>
    </cofactor>
    <text evidence="9">Binds 1 zinc ion per subunit.</text>
</comment>
<dbReference type="Pfam" id="PF09297">
    <property type="entry name" value="Zn_ribbon_NUD"/>
    <property type="match status" value="1"/>
</dbReference>
<dbReference type="Pfam" id="PF00293">
    <property type="entry name" value="NUDIX"/>
    <property type="match status" value="1"/>
</dbReference>
<dbReference type="GO" id="GO:0019677">
    <property type="term" value="P:NAD+ catabolic process"/>
    <property type="evidence" value="ECO:0007669"/>
    <property type="project" value="TreeGrafter"/>
</dbReference>
<feature type="binding site" evidence="9">
    <location>
        <position position="257"/>
    </location>
    <ligand>
        <name>substrate</name>
    </ligand>
</feature>
<comment type="catalytic activity">
    <reaction evidence="8">
        <text>a 5'-end NAD(+)-phospho-ribonucleoside in mRNA + H2O = a 5'-end phospho-adenosine-phospho-ribonucleoside in mRNA + beta-nicotinamide D-ribonucleotide + 2 H(+)</text>
        <dbReference type="Rhea" id="RHEA:60876"/>
        <dbReference type="Rhea" id="RHEA-COMP:15698"/>
        <dbReference type="Rhea" id="RHEA-COMP:15719"/>
        <dbReference type="ChEBI" id="CHEBI:14649"/>
        <dbReference type="ChEBI" id="CHEBI:15377"/>
        <dbReference type="ChEBI" id="CHEBI:15378"/>
        <dbReference type="ChEBI" id="CHEBI:144029"/>
        <dbReference type="ChEBI" id="CHEBI:144051"/>
    </reaction>
    <physiologicalReaction direction="left-to-right" evidence="8">
        <dbReference type="Rhea" id="RHEA:60877"/>
    </physiologicalReaction>
</comment>
<dbReference type="GO" id="GO:0035529">
    <property type="term" value="F:NADH pyrophosphatase activity"/>
    <property type="evidence" value="ECO:0007669"/>
    <property type="project" value="TreeGrafter"/>
</dbReference>
<dbReference type="HAMAP" id="MF_00297">
    <property type="entry name" value="Nudix_NudC"/>
    <property type="match status" value="1"/>
</dbReference>
<feature type="binding site" evidence="9">
    <location>
        <position position="128"/>
    </location>
    <ligand>
        <name>Zn(2+)</name>
        <dbReference type="ChEBI" id="CHEBI:29105"/>
    </ligand>
</feature>
<feature type="binding site" evidence="9">
    <location>
        <position position="81"/>
    </location>
    <ligand>
        <name>substrate</name>
    </ligand>
</feature>
<evidence type="ECO:0000256" key="2">
    <source>
        <dbReference type="ARBA" id="ARBA00022723"/>
    </source>
</evidence>
<dbReference type="InterPro" id="IPR000086">
    <property type="entry name" value="NUDIX_hydrolase_dom"/>
</dbReference>
<dbReference type="EC" id="3.6.1.-" evidence="9"/>
<evidence type="ECO:0000256" key="1">
    <source>
        <dbReference type="ARBA" id="ARBA00009595"/>
    </source>
</evidence>
<dbReference type="InterPro" id="IPR015797">
    <property type="entry name" value="NUDIX_hydrolase-like_dom_sf"/>
</dbReference>
<dbReference type="Gene3D" id="3.90.79.20">
    <property type="match status" value="1"/>
</dbReference>
<dbReference type="EMBL" id="SNXJ01000008">
    <property type="protein sequence ID" value="TDP27918.1"/>
    <property type="molecule type" value="Genomic_DNA"/>
</dbReference>
<gene>
    <name evidence="9 11" type="primary">nudC</name>
    <name evidence="12" type="ORF">EV689_10826</name>
    <name evidence="11" type="ORF">NCTC11188_01738</name>
</gene>
<keyword evidence="6 9" id="KW-0520">NAD</keyword>
<evidence type="ECO:0000313" key="13">
    <source>
        <dbReference type="Proteomes" id="UP000255113"/>
    </source>
</evidence>
<dbReference type="Proteomes" id="UP000255113">
    <property type="component" value="Unassembled WGS sequence"/>
</dbReference>
<keyword evidence="7 9" id="KW-0464">Manganese</keyword>
<dbReference type="GO" id="GO:0008270">
    <property type="term" value="F:zinc ion binding"/>
    <property type="evidence" value="ECO:0007669"/>
    <property type="project" value="UniProtKB-UniRule"/>
</dbReference>
<dbReference type="SUPFAM" id="SSF55811">
    <property type="entry name" value="Nudix"/>
    <property type="match status" value="2"/>
</dbReference>
<comment type="similarity">
    <text evidence="1 9">Belongs to the Nudix hydrolase family. NudC subfamily.</text>
</comment>
<keyword evidence="5 9" id="KW-0460">Magnesium</keyword>
<dbReference type="PANTHER" id="PTHR42904:SF6">
    <property type="entry name" value="NAD-CAPPED RNA HYDROLASE NUDT12"/>
    <property type="match status" value="1"/>
</dbReference>
<sequence length="278" mass="31532">MSFSMRPVEPTTQGAWLLTQGSNIFLIEGKLPEGKAEDFQLTGRLAMEIGRWNGTPLWLVAEREEEQRAEQDDGREYTSLRSQLHLPEAQFNLLNRAVEINHFLKTHRFCGKCGSKMAMTKEELAVQCENSACGYRTYPVICPSIIVAVRRGRQILLANHQRHQQEKMYTTLAGFVEVGESFEQTVQREVFEETGIQVKNIRYFGSQPWAFPNSQMVGFLADYAAGEIRLQEAELQDAQWFDYDKPLPNLPPQGTIALKLINATLALCADDDKSAVEK</sequence>
<dbReference type="GO" id="GO:0005829">
    <property type="term" value="C:cytosol"/>
    <property type="evidence" value="ECO:0007669"/>
    <property type="project" value="TreeGrafter"/>
</dbReference>
<evidence type="ECO:0000256" key="7">
    <source>
        <dbReference type="ARBA" id="ARBA00023211"/>
    </source>
</evidence>
<feature type="binding site" evidence="9">
    <location>
        <position position="133"/>
    </location>
    <ligand>
        <name>Zn(2+)</name>
        <dbReference type="ChEBI" id="CHEBI:29105"/>
    </ligand>
</feature>
<feature type="binding site" evidence="9">
    <location>
        <position position="113"/>
    </location>
    <ligand>
        <name>Zn(2+)</name>
        <dbReference type="ChEBI" id="CHEBI:29105"/>
    </ligand>
</feature>
<dbReference type="GO" id="GO:0006742">
    <property type="term" value="P:NADP+ catabolic process"/>
    <property type="evidence" value="ECO:0007669"/>
    <property type="project" value="TreeGrafter"/>
</dbReference>
<feature type="binding site" evidence="9">
    <location>
        <position position="234"/>
    </location>
    <ligand>
        <name>a divalent metal cation</name>
        <dbReference type="ChEBI" id="CHEBI:60240"/>
        <label>3</label>
    </ligand>
</feature>
<evidence type="ECO:0000256" key="9">
    <source>
        <dbReference type="HAMAP-Rule" id="MF_00297"/>
    </source>
</evidence>
<keyword evidence="4 9" id="KW-0862">Zinc</keyword>
<dbReference type="EMBL" id="UGSQ01000003">
    <property type="protein sequence ID" value="SUB27523.1"/>
    <property type="molecule type" value="Genomic_DNA"/>
</dbReference>
<evidence type="ECO:0000313" key="12">
    <source>
        <dbReference type="EMBL" id="TDP27918.1"/>
    </source>
</evidence>
<comment type="caution">
    <text evidence="9">Lacks conserved residue(s) required for the propagation of feature annotation.</text>
</comment>
<comment type="function">
    <text evidence="9">mRNA decapping enzyme that specifically removes the nicotinamide adenine dinucleotide (NAD) cap from a subset of mRNAs by hydrolyzing the diphosphate linkage to produce nicotinamide mononucleotide (NMN) and 5' monophosphate mRNA. The NAD-cap is present at the 5'-end of some mRNAs and stabilizes RNA against 5'-processing. Has preference for mRNAs with a 5'-end purine. Catalyzes the hydrolysis of a broad range of dinucleotide pyrophosphates.</text>
</comment>
<feature type="binding site" evidence="9">
    <location>
        <position position="189"/>
    </location>
    <ligand>
        <name>a divalent metal cation</name>
        <dbReference type="ChEBI" id="CHEBI:60240"/>
        <label>3</label>
    </ligand>
</feature>
<evidence type="ECO:0000313" key="11">
    <source>
        <dbReference type="EMBL" id="SUB27523.1"/>
    </source>
</evidence>
<evidence type="ECO:0000259" key="10">
    <source>
        <dbReference type="PROSITE" id="PS51462"/>
    </source>
</evidence>
<dbReference type="PROSITE" id="PS51462">
    <property type="entry name" value="NUDIX"/>
    <property type="match status" value="1"/>
</dbReference>
<reference evidence="11 13" key="1">
    <citation type="submission" date="2018-06" db="EMBL/GenBank/DDBJ databases">
        <authorList>
            <consortium name="Pathogen Informatics"/>
            <person name="Doyle S."/>
        </authorList>
    </citation>
    <scope>NUCLEOTIDE SEQUENCE [LARGE SCALE GENOMIC DNA]</scope>
    <source>
        <strain evidence="11 13">NCTC11188</strain>
    </source>
</reference>
<dbReference type="PROSITE" id="PS00893">
    <property type="entry name" value="NUDIX_BOX"/>
    <property type="match status" value="1"/>
</dbReference>
<dbReference type="InterPro" id="IPR050241">
    <property type="entry name" value="NAD-cap_RNA_hydrolase_NudC"/>
</dbReference>
<feature type="binding site" evidence="9">
    <location>
        <position position="234"/>
    </location>
    <ligand>
        <name>a divalent metal cation</name>
        <dbReference type="ChEBI" id="CHEBI:60240"/>
        <label>1</label>
    </ligand>
</feature>
<feature type="binding site" evidence="9">
    <location>
        <begin position="207"/>
        <end position="214"/>
    </location>
    <ligand>
        <name>substrate</name>
    </ligand>
</feature>
<keyword evidence="2 9" id="KW-0479">Metal-binding</keyword>
<dbReference type="Gene3D" id="3.90.79.10">
    <property type="entry name" value="Nucleoside Triphosphate Pyrophosphohydrolase"/>
    <property type="match status" value="1"/>
</dbReference>
<dbReference type="PANTHER" id="PTHR42904">
    <property type="entry name" value="NUDIX HYDROLASE, NUDC SUBFAMILY"/>
    <property type="match status" value="1"/>
</dbReference>
<keyword evidence="14" id="KW-1185">Reference proteome</keyword>
<name>A0A379AYN3_AVIGA</name>
<comment type="catalytic activity">
    <reaction evidence="9">
        <text>NADH + H2O = reduced beta-nicotinamide D-ribonucleotide + AMP + 2 H(+)</text>
        <dbReference type="Rhea" id="RHEA:48868"/>
        <dbReference type="ChEBI" id="CHEBI:15377"/>
        <dbReference type="ChEBI" id="CHEBI:15378"/>
        <dbReference type="ChEBI" id="CHEBI:57945"/>
        <dbReference type="ChEBI" id="CHEBI:90832"/>
        <dbReference type="ChEBI" id="CHEBI:456215"/>
        <dbReference type="EC" id="3.6.1.22"/>
    </reaction>
</comment>
<accession>A0A379AYN3</accession>
<evidence type="ECO:0000256" key="5">
    <source>
        <dbReference type="ARBA" id="ARBA00022842"/>
    </source>
</evidence>
<evidence type="ECO:0000313" key="14">
    <source>
        <dbReference type="Proteomes" id="UP000294683"/>
    </source>
</evidence>
<feature type="binding site" evidence="9">
    <location>
        <position position="193"/>
    </location>
    <ligand>
        <name>a divalent metal cation</name>
        <dbReference type="ChEBI" id="CHEBI:60240"/>
        <label>3</label>
    </ligand>
</feature>
<feature type="binding site" evidence="9">
    <location>
        <position position="193"/>
    </location>
    <ligand>
        <name>a divalent metal cation</name>
        <dbReference type="ChEBI" id="CHEBI:60240"/>
        <label>1</label>
    </ligand>
</feature>
<feature type="binding site" evidence="9">
    <location>
        <position position="123"/>
    </location>
    <ligand>
        <name>substrate</name>
    </ligand>
</feature>
<protein>
    <recommendedName>
        <fullName evidence="9">NAD-capped RNA hydrolase NudC</fullName>
        <shortName evidence="9">DeNADding enzyme NudC</shortName>
        <ecNumber evidence="9">3.6.1.-</ecNumber>
    </recommendedName>
    <alternativeName>
        <fullName evidence="9">NADH pyrophosphatase</fullName>
        <ecNumber evidence="9">3.6.1.22</ecNumber>
    </alternativeName>
</protein>
<feature type="binding site" evidence="9">
    <location>
        <position position="189"/>
    </location>
    <ligand>
        <name>a divalent metal cation</name>
        <dbReference type="ChEBI" id="CHEBI:60240"/>
        <label>2</label>
    </ligand>
</feature>
<evidence type="ECO:0000256" key="6">
    <source>
        <dbReference type="ARBA" id="ARBA00023027"/>
    </source>
</evidence>
<comment type="cofactor">
    <cofactor evidence="9">
        <name>Mg(2+)</name>
        <dbReference type="ChEBI" id="CHEBI:18420"/>
    </cofactor>
    <cofactor evidence="9">
        <name>Mn(2+)</name>
        <dbReference type="ChEBI" id="CHEBI:29035"/>
    </cofactor>
    <text evidence="9">Divalent metal cations. Mg(2+) or Mn(2+).</text>
</comment>
<dbReference type="GO" id="GO:0000210">
    <property type="term" value="F:NAD+ diphosphatase activity"/>
    <property type="evidence" value="ECO:0007669"/>
    <property type="project" value="UniProtKB-UniRule"/>
</dbReference>
<reference evidence="12 14" key="2">
    <citation type="submission" date="2019-03" db="EMBL/GenBank/DDBJ databases">
        <title>Genomic Encyclopedia of Type Strains, Phase IV (KMG-IV): sequencing the most valuable type-strain genomes for metagenomic binning, comparative biology and taxonomic classification.</title>
        <authorList>
            <person name="Goeker M."/>
        </authorList>
    </citation>
    <scope>NUCLEOTIDE SEQUENCE [LARGE SCALE GENOMIC DNA]</scope>
    <source>
        <strain evidence="12 14">DSM 17481</strain>
    </source>
</reference>
<feature type="domain" description="Nudix hydrolase" evidence="10">
    <location>
        <begin position="139"/>
        <end position="264"/>
    </location>
</feature>
<evidence type="ECO:0000256" key="3">
    <source>
        <dbReference type="ARBA" id="ARBA00022801"/>
    </source>
</evidence>
<dbReference type="InterPro" id="IPR022925">
    <property type="entry name" value="RNA_Hydrolase_NudC"/>
</dbReference>
<dbReference type="FunFam" id="3.90.79.10:FF:000004">
    <property type="entry name" value="NADH pyrophosphatase"/>
    <property type="match status" value="1"/>
</dbReference>
<feature type="binding site" evidence="9">
    <location>
        <position position="138"/>
    </location>
    <ligand>
        <name>substrate</name>
    </ligand>
</feature>
<dbReference type="GO" id="GO:0030145">
    <property type="term" value="F:manganese ion binding"/>
    <property type="evidence" value="ECO:0007669"/>
    <property type="project" value="UniProtKB-UniRule"/>
</dbReference>
<dbReference type="EC" id="3.6.1.22" evidence="9"/>
<dbReference type="Proteomes" id="UP000294683">
    <property type="component" value="Unassembled WGS sequence"/>
</dbReference>
<dbReference type="InterPro" id="IPR049734">
    <property type="entry name" value="NudC-like_C"/>
</dbReference>
<dbReference type="NCBIfam" id="NF001299">
    <property type="entry name" value="PRK00241.1"/>
    <property type="match status" value="1"/>
</dbReference>
<comment type="subunit">
    <text evidence="9">Homodimer.</text>
</comment>
<organism evidence="11 13">
    <name type="scientific">Avibacterium gallinarum</name>
    <name type="common">Pasteurella gallinarum</name>
    <dbReference type="NCBI Taxonomy" id="755"/>
    <lineage>
        <taxon>Bacteria</taxon>
        <taxon>Pseudomonadati</taxon>
        <taxon>Pseudomonadota</taxon>
        <taxon>Gammaproteobacteria</taxon>
        <taxon>Pasteurellales</taxon>
        <taxon>Pasteurellaceae</taxon>
        <taxon>Avibacterium</taxon>
    </lineage>
</organism>
<dbReference type="InterPro" id="IPR015376">
    <property type="entry name" value="Znr_NADH_PPase"/>
</dbReference>
<proteinExistence type="inferred from homology"/>
<feature type="short sequence motif" description="Nudix box" evidence="9">
    <location>
        <begin position="174"/>
        <end position="195"/>
    </location>
</feature>
<evidence type="ECO:0000256" key="4">
    <source>
        <dbReference type="ARBA" id="ARBA00022833"/>
    </source>
</evidence>
<dbReference type="CDD" id="cd03429">
    <property type="entry name" value="NUDIX_NADH_pyrophosphatase_Nudt13"/>
    <property type="match status" value="1"/>
</dbReference>
<dbReference type="AlphaFoldDB" id="A0A379AYN3"/>
<keyword evidence="3 9" id="KW-0378">Hydrolase</keyword>
<dbReference type="GO" id="GO:0000287">
    <property type="term" value="F:magnesium ion binding"/>
    <property type="evidence" value="ECO:0007669"/>
    <property type="project" value="UniProtKB-UniRule"/>
</dbReference>
<dbReference type="InterPro" id="IPR020084">
    <property type="entry name" value="NUDIX_hydrolase_CS"/>
</dbReference>
<comment type="catalytic activity">
    <reaction evidence="9">
        <text>NAD(+) + H2O = beta-nicotinamide D-ribonucleotide + AMP + 2 H(+)</text>
        <dbReference type="Rhea" id="RHEA:11800"/>
        <dbReference type="ChEBI" id="CHEBI:14649"/>
        <dbReference type="ChEBI" id="CHEBI:15377"/>
        <dbReference type="ChEBI" id="CHEBI:15378"/>
        <dbReference type="ChEBI" id="CHEBI:57540"/>
        <dbReference type="ChEBI" id="CHEBI:456215"/>
        <dbReference type="EC" id="3.6.1.22"/>
    </reaction>
</comment>
<evidence type="ECO:0000256" key="8">
    <source>
        <dbReference type="ARBA" id="ARBA00023679"/>
    </source>
</evidence>
<feature type="binding site" evidence="9">
    <location>
        <position position="110"/>
    </location>
    <ligand>
        <name>Zn(2+)</name>
        <dbReference type="ChEBI" id="CHEBI:29105"/>
    </ligand>
</feature>